<organism evidence="1 2">
    <name type="scientific">Paramecium primaurelia</name>
    <dbReference type="NCBI Taxonomy" id="5886"/>
    <lineage>
        <taxon>Eukaryota</taxon>
        <taxon>Sar</taxon>
        <taxon>Alveolata</taxon>
        <taxon>Ciliophora</taxon>
        <taxon>Intramacronucleata</taxon>
        <taxon>Oligohymenophorea</taxon>
        <taxon>Peniculida</taxon>
        <taxon>Parameciidae</taxon>
        <taxon>Paramecium</taxon>
    </lineage>
</organism>
<dbReference type="AlphaFoldDB" id="A0A8S1P4H3"/>
<dbReference type="OMA" id="DQVYVFM"/>
<name>A0A8S1P4H3_PARPR</name>
<dbReference type="EMBL" id="CAJJDM010000108">
    <property type="protein sequence ID" value="CAD8097774.1"/>
    <property type="molecule type" value="Genomic_DNA"/>
</dbReference>
<protein>
    <submittedName>
        <fullName evidence="1">Uncharacterized protein</fullName>
    </submittedName>
</protein>
<evidence type="ECO:0000313" key="1">
    <source>
        <dbReference type="EMBL" id="CAD8097774.1"/>
    </source>
</evidence>
<dbReference type="Proteomes" id="UP000688137">
    <property type="component" value="Unassembled WGS sequence"/>
</dbReference>
<proteinExistence type="predicted"/>
<evidence type="ECO:0000313" key="2">
    <source>
        <dbReference type="Proteomes" id="UP000688137"/>
    </source>
</evidence>
<comment type="caution">
    <text evidence="1">The sequence shown here is derived from an EMBL/GenBank/DDBJ whole genome shotgun (WGS) entry which is preliminary data.</text>
</comment>
<sequence>MKFSFLKHNLAELIGKAEQLDSPSSIIKKFGPFLITSLFNQKLQESQEVINYMEKYIDKSNFIRNITQDHNAKNWRTNYRKSVESLACSIIVDNQNIIDKHYTNTLKEDQITLPEALPLVYTLVIQKIKKWNIMYEQEVLQRLNYLLNTQKQEQQKMNLNILYQKYFLSDLGLYYPELLVYSQGKIYCTELPLDYFIGELKVEYKDFFIEDNNLVDLQIGDQVYVFMYPDEFEYQTIKSFMLKYVRIKRLQELYSNVHVVWCYKGMKKKELLDAISI</sequence>
<reference evidence="1" key="1">
    <citation type="submission" date="2021-01" db="EMBL/GenBank/DDBJ databases">
        <authorList>
            <consortium name="Genoscope - CEA"/>
            <person name="William W."/>
        </authorList>
    </citation>
    <scope>NUCLEOTIDE SEQUENCE</scope>
</reference>
<accession>A0A8S1P4H3</accession>
<keyword evidence="2" id="KW-1185">Reference proteome</keyword>
<gene>
    <name evidence="1" type="ORF">PPRIM_AZ9-3.1.T1050029</name>
</gene>